<dbReference type="InterPro" id="IPR036965">
    <property type="entry name" value="Terpene_synth_N_sf"/>
</dbReference>
<dbReference type="AlphaFoldDB" id="A0A834ZTL6"/>
<evidence type="ECO:0000256" key="4">
    <source>
        <dbReference type="ARBA" id="ARBA00023239"/>
    </source>
</evidence>
<gene>
    <name evidence="7" type="ORF">HHK36_001935</name>
</gene>
<dbReference type="Proteomes" id="UP000655225">
    <property type="component" value="Unassembled WGS sequence"/>
</dbReference>
<evidence type="ECO:0000259" key="6">
    <source>
        <dbReference type="Pfam" id="PF03936"/>
    </source>
</evidence>
<dbReference type="EMBL" id="JABCRI010000001">
    <property type="protein sequence ID" value="KAF8413939.1"/>
    <property type="molecule type" value="Genomic_DNA"/>
</dbReference>
<dbReference type="Pfam" id="PF01397">
    <property type="entry name" value="Terpene_synth"/>
    <property type="match status" value="1"/>
</dbReference>
<evidence type="ECO:0000313" key="7">
    <source>
        <dbReference type="EMBL" id="KAF8413939.1"/>
    </source>
</evidence>
<dbReference type="SUPFAM" id="SSF48576">
    <property type="entry name" value="Terpenoid synthases"/>
    <property type="match status" value="1"/>
</dbReference>
<dbReference type="Gene3D" id="1.10.600.10">
    <property type="entry name" value="Farnesyl Diphosphate Synthase"/>
    <property type="match status" value="1"/>
</dbReference>
<dbReference type="Gene3D" id="1.50.10.160">
    <property type="match status" value="1"/>
</dbReference>
<dbReference type="FunFam" id="1.50.10.130:FF:000002">
    <property type="entry name" value="Ent-copalyl diphosphate synthase, chloroplastic"/>
    <property type="match status" value="1"/>
</dbReference>
<dbReference type="InterPro" id="IPR008949">
    <property type="entry name" value="Isoprenoid_synthase_dom_sf"/>
</dbReference>
<feature type="domain" description="Terpene synthase metal-binding" evidence="6">
    <location>
        <begin position="478"/>
        <end position="710"/>
    </location>
</feature>
<dbReference type="SUPFAM" id="SSF48239">
    <property type="entry name" value="Terpenoid cyclases/Protein prenyltransferases"/>
    <property type="match status" value="2"/>
</dbReference>
<protein>
    <submittedName>
        <fullName evidence="7">Uncharacterized protein</fullName>
    </submittedName>
</protein>
<accession>A0A834ZTL6</accession>
<keyword evidence="4" id="KW-0456">Lyase</keyword>
<comment type="cofactor">
    <cofactor evidence="1">
        <name>Mg(2+)</name>
        <dbReference type="ChEBI" id="CHEBI:18420"/>
    </cofactor>
</comment>
<dbReference type="InterPro" id="IPR050148">
    <property type="entry name" value="Terpene_synthase-like"/>
</dbReference>
<dbReference type="FunFam" id="1.10.600.10:FF:000036">
    <property type="entry name" value="cis-abienol synthase, chloroplastic"/>
    <property type="match status" value="1"/>
</dbReference>
<dbReference type="GO" id="GO:0010333">
    <property type="term" value="F:terpene synthase activity"/>
    <property type="evidence" value="ECO:0007669"/>
    <property type="project" value="InterPro"/>
</dbReference>
<sequence length="844" mass="97247">MEMPHSIQAIVEKIKAEKFSSFDPYNFVSSSAYDTAWLAMVPDPLRQDRPMFEECLDWVLKNQKENGFWGETDSQNNPTIDSLPATLACMVALRTWDVGTINIEKGLAFIHTNAEKLLTEPYDHNFPRWFAIVFPAMVELARRTGLEVVFPDGLDEVMKEIYGERQRILEMEELVDKYHYPPLISYLEALPSSFDIDKEDILVHLSEDGSLFQSPSATAGAFMATGNKGIMVYLKSLVQRCGPGVPPMYPMDEELIKICMVNQIQRLGLAEHFIKEIGDILAQVYRNYMNQESWAMGINIAPTQIYKDSLVFRLLRMHGYCVSPWIFCSFLHHEDALAHIEKNYEYFSSAMLNVYRATHLMFTEENELQEARSFSRKLLENVIQLRSTNNNLVISPDFGRVIEHELRLPWLARLDHLEHRMWIEEGENNALWMGKASFCRLSSLHNNMLLQLAAENYKFRQSIYKKELEDLKRWSKHWGLTGMGFGREKTTYCYFAIAACSSLPYDSDRRMVVAKSAILITVADDFFDMKGSLDELQSLTEAVRRWDGKSLSSHSKVIFDALDNLVSDITKTHFDQHGRDIRKSLQEIWYETFISWLMEAKWSRSGYIPSIDEYLETGMTSIAVHILVLSASCLMDSTMPNYTTRDGQYETATKLLMVSTRLLNDIQSYHKEQEDGKMNLILLYLKENPEADIEDSIAHIRKILDEKKKELLENVLMDDIGDMPESWKQLHLSCLKVFQMFFNSTNGYDSETQMLHDINKAIYLPLEVQISLPIKTLPSCYGLKKESSFVHARLNQTFQHFVKNLENLSLKLEESPSSKDVKIGCLQSSSSDYSSSLPSTNCWC</sequence>
<evidence type="ECO:0000259" key="5">
    <source>
        <dbReference type="Pfam" id="PF01397"/>
    </source>
</evidence>
<evidence type="ECO:0000313" key="8">
    <source>
        <dbReference type="Proteomes" id="UP000655225"/>
    </source>
</evidence>
<dbReference type="GO" id="GO:0016102">
    <property type="term" value="P:diterpenoid biosynthetic process"/>
    <property type="evidence" value="ECO:0007669"/>
    <property type="project" value="TreeGrafter"/>
</dbReference>
<dbReference type="InterPro" id="IPR005630">
    <property type="entry name" value="Terpene_synthase_metal-bd"/>
</dbReference>
<keyword evidence="2" id="KW-0479">Metal-binding</keyword>
<reference evidence="7 8" key="1">
    <citation type="submission" date="2020-04" db="EMBL/GenBank/DDBJ databases">
        <title>Plant Genome Project.</title>
        <authorList>
            <person name="Zhang R.-G."/>
        </authorList>
    </citation>
    <scope>NUCLEOTIDE SEQUENCE [LARGE SCALE GENOMIC DNA]</scope>
    <source>
        <strain evidence="7">YNK0</strain>
        <tissue evidence="7">Leaf</tissue>
    </source>
</reference>
<name>A0A834ZTL6_TETSI</name>
<evidence type="ECO:0000256" key="2">
    <source>
        <dbReference type="ARBA" id="ARBA00022723"/>
    </source>
</evidence>
<dbReference type="InterPro" id="IPR008930">
    <property type="entry name" value="Terpenoid_cyclase/PrenylTrfase"/>
</dbReference>
<dbReference type="PANTHER" id="PTHR31739">
    <property type="entry name" value="ENT-COPALYL DIPHOSPHATE SYNTHASE, CHLOROPLASTIC"/>
    <property type="match status" value="1"/>
</dbReference>
<dbReference type="GO" id="GO:0000287">
    <property type="term" value="F:magnesium ion binding"/>
    <property type="evidence" value="ECO:0007669"/>
    <property type="project" value="InterPro"/>
</dbReference>
<evidence type="ECO:0000256" key="3">
    <source>
        <dbReference type="ARBA" id="ARBA00022842"/>
    </source>
</evidence>
<dbReference type="PANTHER" id="PTHR31739:SF25">
    <property type="entry name" value="(E,E)-GERANYLLINALOOL SYNTHASE"/>
    <property type="match status" value="1"/>
</dbReference>
<dbReference type="SFLD" id="SFLDG01014">
    <property type="entry name" value="Terpene_Cyclase_Like_1_N-term"/>
    <property type="match status" value="1"/>
</dbReference>
<keyword evidence="8" id="KW-1185">Reference proteome</keyword>
<keyword evidence="3" id="KW-0460">Magnesium</keyword>
<feature type="domain" description="Terpene synthase N-terminal" evidence="5">
    <location>
        <begin position="201"/>
        <end position="406"/>
    </location>
</feature>
<dbReference type="OMA" id="MRAIYIP"/>
<dbReference type="OrthoDB" id="2343925at2759"/>
<proteinExistence type="predicted"/>
<dbReference type="InterPro" id="IPR001906">
    <property type="entry name" value="Terpene_synth_N"/>
</dbReference>
<dbReference type="Pfam" id="PF03936">
    <property type="entry name" value="Terpene_synth_C"/>
    <property type="match status" value="1"/>
</dbReference>
<dbReference type="Gene3D" id="1.50.10.130">
    <property type="entry name" value="Terpene synthase, N-terminal domain"/>
    <property type="match status" value="1"/>
</dbReference>
<evidence type="ECO:0000256" key="1">
    <source>
        <dbReference type="ARBA" id="ARBA00001946"/>
    </source>
</evidence>
<organism evidence="7 8">
    <name type="scientific">Tetracentron sinense</name>
    <name type="common">Spur-leaf</name>
    <dbReference type="NCBI Taxonomy" id="13715"/>
    <lineage>
        <taxon>Eukaryota</taxon>
        <taxon>Viridiplantae</taxon>
        <taxon>Streptophyta</taxon>
        <taxon>Embryophyta</taxon>
        <taxon>Tracheophyta</taxon>
        <taxon>Spermatophyta</taxon>
        <taxon>Magnoliopsida</taxon>
        <taxon>Trochodendrales</taxon>
        <taxon>Trochodendraceae</taxon>
        <taxon>Tetracentron</taxon>
    </lineage>
</organism>
<comment type="caution">
    <text evidence="7">The sequence shown here is derived from an EMBL/GenBank/DDBJ whole genome shotgun (WGS) entry which is preliminary data.</text>
</comment>